<protein>
    <recommendedName>
        <fullName evidence="4">HNH endonuclease</fullName>
    </recommendedName>
</protein>
<evidence type="ECO:0000256" key="1">
    <source>
        <dbReference type="SAM" id="MobiDB-lite"/>
    </source>
</evidence>
<organism evidence="2 3">
    <name type="scientific">Rhodococcoides trifolii</name>
    <dbReference type="NCBI Taxonomy" id="908250"/>
    <lineage>
        <taxon>Bacteria</taxon>
        <taxon>Bacillati</taxon>
        <taxon>Actinomycetota</taxon>
        <taxon>Actinomycetes</taxon>
        <taxon>Mycobacteriales</taxon>
        <taxon>Nocardiaceae</taxon>
        <taxon>Rhodococcoides</taxon>
    </lineage>
</organism>
<gene>
    <name evidence="2" type="ORF">GCM10007304_40840</name>
</gene>
<dbReference type="AlphaFoldDB" id="A0A917G5L9"/>
<comment type="caution">
    <text evidence="2">The sequence shown here is derived from an EMBL/GenBank/DDBJ whole genome shotgun (WGS) entry which is preliminary data.</text>
</comment>
<proteinExistence type="predicted"/>
<evidence type="ECO:0008006" key="4">
    <source>
        <dbReference type="Google" id="ProtNLM"/>
    </source>
</evidence>
<evidence type="ECO:0000313" key="2">
    <source>
        <dbReference type="EMBL" id="GGG22868.1"/>
    </source>
</evidence>
<dbReference type="EMBL" id="BMCU01000005">
    <property type="protein sequence ID" value="GGG22868.1"/>
    <property type="molecule type" value="Genomic_DNA"/>
</dbReference>
<evidence type="ECO:0000313" key="3">
    <source>
        <dbReference type="Proteomes" id="UP000654257"/>
    </source>
</evidence>
<sequence length="101" mass="11146">MDYARIEVIAGVLARASDATVAVLAPDVLAAAHLYNVKALRDTIWELWTDHNPDEAAQARKRNLRDRAGVRRSKWHDGGTQAAPRRSDNGGDEKSLTRKIG</sequence>
<feature type="compositionally biased region" description="Basic residues" evidence="1">
    <location>
        <begin position="59"/>
        <end position="74"/>
    </location>
</feature>
<reference evidence="2" key="1">
    <citation type="journal article" date="2014" name="Int. J. Syst. Evol. Microbiol.">
        <title>Complete genome sequence of Corynebacterium casei LMG S-19264T (=DSM 44701T), isolated from a smear-ripened cheese.</title>
        <authorList>
            <consortium name="US DOE Joint Genome Institute (JGI-PGF)"/>
            <person name="Walter F."/>
            <person name="Albersmeier A."/>
            <person name="Kalinowski J."/>
            <person name="Ruckert C."/>
        </authorList>
    </citation>
    <scope>NUCLEOTIDE SEQUENCE</scope>
    <source>
        <strain evidence="2">CCM 7905</strain>
    </source>
</reference>
<dbReference type="Proteomes" id="UP000654257">
    <property type="component" value="Unassembled WGS sequence"/>
</dbReference>
<dbReference type="RefSeq" id="WP_188546754.1">
    <property type="nucleotide sequence ID" value="NZ_BMCU01000005.1"/>
</dbReference>
<feature type="region of interest" description="Disordered" evidence="1">
    <location>
        <begin position="58"/>
        <end position="101"/>
    </location>
</feature>
<reference evidence="2" key="2">
    <citation type="submission" date="2020-09" db="EMBL/GenBank/DDBJ databases">
        <authorList>
            <person name="Sun Q."/>
            <person name="Sedlacek I."/>
        </authorList>
    </citation>
    <scope>NUCLEOTIDE SEQUENCE</scope>
    <source>
        <strain evidence="2">CCM 7905</strain>
    </source>
</reference>
<name>A0A917G5L9_9NOCA</name>
<accession>A0A917G5L9</accession>
<keyword evidence="3" id="KW-1185">Reference proteome</keyword>
<feature type="compositionally biased region" description="Basic and acidic residues" evidence="1">
    <location>
        <begin position="85"/>
        <end position="101"/>
    </location>
</feature>